<dbReference type="SMART" id="SM00717">
    <property type="entry name" value="SANT"/>
    <property type="match status" value="3"/>
</dbReference>
<protein>
    <submittedName>
        <fullName evidence="8">Transcription factor myb77</fullName>
    </submittedName>
</protein>
<keyword evidence="3" id="KW-0804">Transcription</keyword>
<proteinExistence type="predicted"/>
<dbReference type="GO" id="GO:0001006">
    <property type="term" value="F:RNA polymerase III type 3 promoter sequence-specific DNA binding"/>
    <property type="evidence" value="ECO:0007669"/>
    <property type="project" value="TreeGrafter"/>
</dbReference>
<accession>A0AAV7Z4P7</accession>
<feature type="domain" description="Myb-like" evidence="6">
    <location>
        <begin position="120"/>
        <end position="171"/>
    </location>
</feature>
<evidence type="ECO:0000256" key="1">
    <source>
        <dbReference type="ARBA" id="ARBA00023015"/>
    </source>
</evidence>
<evidence type="ECO:0000259" key="7">
    <source>
        <dbReference type="PROSITE" id="PS51294"/>
    </source>
</evidence>
<feature type="compositionally biased region" description="Basic residues" evidence="5">
    <location>
        <begin position="33"/>
        <end position="56"/>
    </location>
</feature>
<dbReference type="GO" id="GO:0000978">
    <property type="term" value="F:RNA polymerase II cis-regulatory region sequence-specific DNA binding"/>
    <property type="evidence" value="ECO:0007669"/>
    <property type="project" value="TreeGrafter"/>
</dbReference>
<dbReference type="GO" id="GO:0042796">
    <property type="term" value="P:snRNA transcription by RNA polymerase III"/>
    <property type="evidence" value="ECO:0007669"/>
    <property type="project" value="TreeGrafter"/>
</dbReference>
<feature type="compositionally biased region" description="Polar residues" evidence="5">
    <location>
        <begin position="585"/>
        <end position="594"/>
    </location>
</feature>
<evidence type="ECO:0000256" key="5">
    <source>
        <dbReference type="SAM" id="MobiDB-lite"/>
    </source>
</evidence>
<evidence type="ECO:0000313" key="8">
    <source>
        <dbReference type="EMBL" id="KAJ3437052.1"/>
    </source>
</evidence>
<feature type="region of interest" description="Disordered" evidence="5">
    <location>
        <begin position="406"/>
        <end position="426"/>
    </location>
</feature>
<keyword evidence="1" id="KW-0805">Transcription regulation</keyword>
<feature type="region of interest" description="Disordered" evidence="5">
    <location>
        <begin position="1"/>
        <end position="56"/>
    </location>
</feature>
<reference evidence="8" key="1">
    <citation type="submission" date="2022-08" db="EMBL/GenBank/DDBJ databases">
        <title>Novel sulphate-reducing endosymbionts in the free-living metamonad Anaeramoeba.</title>
        <authorList>
            <person name="Jerlstrom-Hultqvist J."/>
            <person name="Cepicka I."/>
            <person name="Gallot-Lavallee L."/>
            <person name="Salas-Leiva D."/>
            <person name="Curtis B.A."/>
            <person name="Zahonova K."/>
            <person name="Pipaliya S."/>
            <person name="Dacks J."/>
            <person name="Roger A.J."/>
        </authorList>
    </citation>
    <scope>NUCLEOTIDE SEQUENCE</scope>
    <source>
        <strain evidence="8">Busselton2</strain>
    </source>
</reference>
<dbReference type="InterPro" id="IPR001005">
    <property type="entry name" value="SANT/Myb"/>
</dbReference>
<feature type="domain" description="HTH myb-type" evidence="7">
    <location>
        <begin position="176"/>
        <end position="216"/>
    </location>
</feature>
<feature type="compositionally biased region" description="Polar residues" evidence="5">
    <location>
        <begin position="1"/>
        <end position="13"/>
    </location>
</feature>
<feature type="compositionally biased region" description="Basic residues" evidence="5">
    <location>
        <begin position="297"/>
        <end position="322"/>
    </location>
</feature>
<feature type="compositionally biased region" description="Basic and acidic residues" evidence="5">
    <location>
        <begin position="595"/>
        <end position="621"/>
    </location>
</feature>
<evidence type="ECO:0000256" key="2">
    <source>
        <dbReference type="ARBA" id="ARBA00023125"/>
    </source>
</evidence>
<evidence type="ECO:0000256" key="4">
    <source>
        <dbReference type="ARBA" id="ARBA00023242"/>
    </source>
</evidence>
<dbReference type="CDD" id="cd00167">
    <property type="entry name" value="SANT"/>
    <property type="match status" value="3"/>
</dbReference>
<evidence type="ECO:0000256" key="3">
    <source>
        <dbReference type="ARBA" id="ARBA00023163"/>
    </source>
</evidence>
<feature type="compositionally biased region" description="Basic residues" evidence="5">
    <location>
        <begin position="551"/>
        <end position="569"/>
    </location>
</feature>
<feature type="domain" description="Myb-like" evidence="6">
    <location>
        <begin position="68"/>
        <end position="119"/>
    </location>
</feature>
<dbReference type="PANTHER" id="PTHR46621:SF1">
    <property type="entry name" value="SNRNA-ACTIVATING PROTEIN COMPLEX SUBUNIT 4"/>
    <property type="match status" value="1"/>
</dbReference>
<dbReference type="GO" id="GO:0042795">
    <property type="term" value="P:snRNA transcription by RNA polymerase II"/>
    <property type="evidence" value="ECO:0007669"/>
    <property type="project" value="TreeGrafter"/>
</dbReference>
<evidence type="ECO:0000259" key="6">
    <source>
        <dbReference type="PROSITE" id="PS50090"/>
    </source>
</evidence>
<feature type="compositionally biased region" description="Basic and acidic residues" evidence="5">
    <location>
        <begin position="572"/>
        <end position="584"/>
    </location>
</feature>
<feature type="region of interest" description="Disordered" evidence="5">
    <location>
        <begin position="549"/>
        <end position="621"/>
    </location>
</feature>
<sequence>MIKQKTNLKQTTALRKKQPKPKTKSNLLIKPFNRNKRNRPSKNQKKKRTKTKTKYNKKTQKLQKCLKRENNMMKKWTPKDEKLLLQLVRTEKFCDWDFVSSHFEEFEPKHCFKRYRQLKKIESIKGAWNSIEDELLKKAILEFGERNWAYVSNFVPARSSKQCRERWKNQLRPGINHTPFTSFEERLLIEKQREFGNKWSQISKYFNGRPDNMLKNIYHSICTRRGINCHNRFDEKKKCKKKKFKKKIIVIGKKRTVTNTNHAPLDMKGSIKKEMECRKLKSTNLAGIFFPNTPQKKYKVKKGSTKKHLKIKPYKKNKKKKLNNNLEKKKSKQNEKKKEKEKENKKKKEKGKEKNIDSLKHNKEMIKFQKYHINNQKTPNKNDYHLQYGQRTNKDTTRLENHNKKLQQEKHYELSRSDSENDININSNSKKKINQYYQKNPKTEIDKIKNKLKDKKNNILEKIKRGLKKKKKNNIKKREKIKTKRQPKYQKLESLETNIDFEQFDKIIFSNLKNSELSDSLSFSNSISDSDLEGAMEIECITDQKYYTNKTKNRPKKKKQEKSQKHKINLKNIDKLNELEKRINDVNTSNSDNTGNEKIENNEKLESDDNNDNNEKQEMTERTQSVLIPTQKQFNLSNNLSPLSPKSYPYWKQYSWYNKLDQICEKDLIRLEFQSPPSSLPFQKNEDNLHKNNDNFLNIGNGISMEIEEIPNFETPNSLKSSNCSSNENSNLIFWGKNFNKDINQPSFNEDVSFNFDFFNQDSDVPPDIFFF</sequence>
<feature type="compositionally biased region" description="Basic and acidic residues" evidence="5">
    <location>
        <begin position="406"/>
        <end position="419"/>
    </location>
</feature>
<keyword evidence="4" id="KW-0539">Nucleus</keyword>
<dbReference type="InterPro" id="IPR017930">
    <property type="entry name" value="Myb_dom"/>
</dbReference>
<feature type="domain" description="Myb-like" evidence="6">
    <location>
        <begin position="172"/>
        <end position="222"/>
    </location>
</feature>
<dbReference type="EMBL" id="JANTQA010000036">
    <property type="protein sequence ID" value="KAJ3437052.1"/>
    <property type="molecule type" value="Genomic_DNA"/>
</dbReference>
<feature type="compositionally biased region" description="Basic and acidic residues" evidence="5">
    <location>
        <begin position="326"/>
        <end position="362"/>
    </location>
</feature>
<feature type="domain" description="HTH myb-type" evidence="7">
    <location>
        <begin position="125"/>
        <end position="175"/>
    </location>
</feature>
<dbReference type="AlphaFoldDB" id="A0AAV7Z4P7"/>
<evidence type="ECO:0000313" key="9">
    <source>
        <dbReference type="Proteomes" id="UP001146793"/>
    </source>
</evidence>
<dbReference type="PROSITE" id="PS51294">
    <property type="entry name" value="HTH_MYB"/>
    <property type="match status" value="2"/>
</dbReference>
<dbReference type="Pfam" id="PF13921">
    <property type="entry name" value="Myb_DNA-bind_6"/>
    <property type="match status" value="2"/>
</dbReference>
<dbReference type="Gene3D" id="1.10.10.60">
    <property type="entry name" value="Homeodomain-like"/>
    <property type="match status" value="3"/>
</dbReference>
<dbReference type="Proteomes" id="UP001146793">
    <property type="component" value="Unassembled WGS sequence"/>
</dbReference>
<feature type="compositionally biased region" description="Basic residues" evidence="5">
    <location>
        <begin position="14"/>
        <end position="23"/>
    </location>
</feature>
<dbReference type="InterPro" id="IPR051575">
    <property type="entry name" value="Myb-like_DNA-bd"/>
</dbReference>
<organism evidence="8 9">
    <name type="scientific">Anaeramoeba flamelloides</name>
    <dbReference type="NCBI Taxonomy" id="1746091"/>
    <lineage>
        <taxon>Eukaryota</taxon>
        <taxon>Metamonada</taxon>
        <taxon>Anaeramoebidae</taxon>
        <taxon>Anaeramoeba</taxon>
    </lineage>
</organism>
<dbReference type="SUPFAM" id="SSF46689">
    <property type="entry name" value="Homeodomain-like"/>
    <property type="match status" value="2"/>
</dbReference>
<feature type="region of interest" description="Disordered" evidence="5">
    <location>
        <begin position="297"/>
        <end position="362"/>
    </location>
</feature>
<gene>
    <name evidence="8" type="ORF">M0812_19120</name>
</gene>
<name>A0AAV7Z4P7_9EUKA</name>
<dbReference type="PROSITE" id="PS50090">
    <property type="entry name" value="MYB_LIKE"/>
    <property type="match status" value="3"/>
</dbReference>
<comment type="caution">
    <text evidence="8">The sequence shown here is derived from an EMBL/GenBank/DDBJ whole genome shotgun (WGS) entry which is preliminary data.</text>
</comment>
<keyword evidence="2" id="KW-0238">DNA-binding</keyword>
<dbReference type="GO" id="GO:0019185">
    <property type="term" value="C:snRNA-activating protein complex"/>
    <property type="evidence" value="ECO:0007669"/>
    <property type="project" value="TreeGrafter"/>
</dbReference>
<dbReference type="PANTHER" id="PTHR46621">
    <property type="entry name" value="SNRNA-ACTIVATING PROTEIN COMPLEX SUBUNIT 4"/>
    <property type="match status" value="1"/>
</dbReference>
<dbReference type="InterPro" id="IPR009057">
    <property type="entry name" value="Homeodomain-like_sf"/>
</dbReference>